<dbReference type="Gene3D" id="1.10.30.40">
    <property type="entry name" value="Ethanolamine ammonia-lyase light chain (EutC), N-terminal domain"/>
    <property type="match status" value="1"/>
</dbReference>
<dbReference type="GO" id="GO:0009350">
    <property type="term" value="C:ethanolamine ammonia-lyase complex"/>
    <property type="evidence" value="ECO:0007669"/>
    <property type="project" value="UniProtKB-UniRule"/>
</dbReference>
<evidence type="ECO:0000256" key="4">
    <source>
        <dbReference type="ARBA" id="ARBA00024446"/>
    </source>
</evidence>
<keyword evidence="8" id="KW-1185">Reference proteome</keyword>
<reference evidence="7 8" key="1">
    <citation type="journal article" date="2011" name="J. Bacteriol.">
        <title>Genome sequence of Salinisphaera shabanensis, a gammaproteobacterium from the harsh, variable environment of the brine-seawater interface of the Shaban Deep in the Red Sea.</title>
        <authorList>
            <person name="Antunes A."/>
            <person name="Alam I."/>
            <person name="Bajic V.B."/>
            <person name="Stingl U."/>
        </authorList>
    </citation>
    <scope>NUCLEOTIDE SEQUENCE [LARGE SCALE GENOMIC DNA]</scope>
    <source>
        <strain evidence="7 8">E1L3A</strain>
    </source>
</reference>
<dbReference type="Proteomes" id="UP000006242">
    <property type="component" value="Unassembled WGS sequence"/>
</dbReference>
<reference evidence="7 8" key="2">
    <citation type="journal article" date="2013" name="PLoS ONE">
        <title>INDIGO - INtegrated Data Warehouse of MIcrobial GenOmes with Examples from the Red Sea Extremophiles.</title>
        <authorList>
            <person name="Alam I."/>
            <person name="Antunes A."/>
            <person name="Kamau A.A."/>
            <person name="Ba Alawi W."/>
            <person name="Kalkatawi M."/>
            <person name="Stingl U."/>
            <person name="Bajic V.B."/>
        </authorList>
    </citation>
    <scope>NUCLEOTIDE SEQUENCE [LARGE SCALE GENOMIC DNA]</scope>
    <source>
        <strain evidence="7 8">E1L3A</strain>
    </source>
</reference>
<comment type="caution">
    <text evidence="7">The sequence shown here is derived from an EMBL/GenBank/DDBJ whole genome shotgun (WGS) entry which is preliminary data.</text>
</comment>
<dbReference type="UniPathway" id="UPA00560"/>
<dbReference type="NCBIfam" id="NF003971">
    <property type="entry name" value="PRK05465.1"/>
    <property type="match status" value="1"/>
</dbReference>
<evidence type="ECO:0000256" key="3">
    <source>
        <dbReference type="ARBA" id="ARBA00023285"/>
    </source>
</evidence>
<organism evidence="7 8">
    <name type="scientific">Salinisphaera shabanensis E1L3A</name>
    <dbReference type="NCBI Taxonomy" id="1033802"/>
    <lineage>
        <taxon>Bacteria</taxon>
        <taxon>Pseudomonadati</taxon>
        <taxon>Pseudomonadota</taxon>
        <taxon>Gammaproteobacteria</taxon>
        <taxon>Salinisphaerales</taxon>
        <taxon>Salinisphaeraceae</taxon>
        <taxon>Salinisphaera</taxon>
    </lineage>
</organism>
<dbReference type="GO" id="GO:0031419">
    <property type="term" value="F:cobalamin binding"/>
    <property type="evidence" value="ECO:0007669"/>
    <property type="project" value="UniProtKB-UniRule"/>
</dbReference>
<protein>
    <recommendedName>
        <fullName evidence="5">Ethanolamine ammonia-lyase small subunit</fullName>
        <shortName evidence="5">EAL small subunit</shortName>
        <ecNumber evidence="5">4.3.1.7</ecNumber>
    </recommendedName>
</protein>
<dbReference type="EMBL" id="AFNV02000023">
    <property type="protein sequence ID" value="ERJ18116.1"/>
    <property type="molecule type" value="Genomic_DNA"/>
</dbReference>
<comment type="catalytic activity">
    <reaction evidence="5">
        <text>ethanolamine = acetaldehyde + NH4(+)</text>
        <dbReference type="Rhea" id="RHEA:15313"/>
        <dbReference type="ChEBI" id="CHEBI:15343"/>
        <dbReference type="ChEBI" id="CHEBI:28938"/>
        <dbReference type="ChEBI" id="CHEBI:57603"/>
        <dbReference type="EC" id="4.3.1.7"/>
    </reaction>
</comment>
<evidence type="ECO:0000256" key="2">
    <source>
        <dbReference type="ARBA" id="ARBA00023239"/>
    </source>
</evidence>
<gene>
    <name evidence="5 7" type="primary">eutC</name>
    <name evidence="7" type="ORF">SSPSH_003031</name>
</gene>
<feature type="binding site" evidence="5">
    <location>
        <position position="181"/>
    </location>
    <ligand>
        <name>adenosylcob(III)alamin</name>
        <dbReference type="ChEBI" id="CHEBI:18408"/>
    </ligand>
</feature>
<evidence type="ECO:0000256" key="1">
    <source>
        <dbReference type="ARBA" id="ARBA00022628"/>
    </source>
</evidence>
<dbReference type="GO" id="GO:0008851">
    <property type="term" value="F:ethanolamine ammonia-lyase activity"/>
    <property type="evidence" value="ECO:0007669"/>
    <property type="project" value="UniProtKB-UniRule"/>
</dbReference>
<dbReference type="InterPro" id="IPR009246">
    <property type="entry name" value="EutC"/>
</dbReference>
<accession>U2E2K5</accession>
<dbReference type="PANTHER" id="PTHR39330:SF1">
    <property type="entry name" value="ETHANOLAMINE AMMONIA-LYASE SMALL SUBUNIT"/>
    <property type="match status" value="1"/>
</dbReference>
<comment type="cofactor">
    <cofactor evidence="5">
        <name>adenosylcob(III)alamin</name>
        <dbReference type="ChEBI" id="CHEBI:18408"/>
    </cofactor>
    <text evidence="5">Binds between the large and small subunits.</text>
</comment>
<dbReference type="HAMAP" id="MF_00601">
    <property type="entry name" value="EutC"/>
    <property type="match status" value="1"/>
</dbReference>
<evidence type="ECO:0000313" key="8">
    <source>
        <dbReference type="Proteomes" id="UP000006242"/>
    </source>
</evidence>
<dbReference type="PANTHER" id="PTHR39330">
    <property type="entry name" value="ETHANOLAMINE AMMONIA-LYASE LIGHT CHAIN"/>
    <property type="match status" value="1"/>
</dbReference>
<dbReference type="EC" id="4.3.1.7" evidence="5"/>
<keyword evidence="1 5" id="KW-0846">Cobalamin</keyword>
<comment type="subunit">
    <text evidence="5">The basic unit is a heterodimer which dimerizes to form tetramers. The heterotetramers trimerize; 6 large subunits form a core ring with 6 small subunits projecting outwards.</text>
</comment>
<dbReference type="eggNOG" id="COG4302">
    <property type="taxonomic scope" value="Bacteria"/>
</dbReference>
<dbReference type="InterPro" id="IPR042251">
    <property type="entry name" value="EutC_C"/>
</dbReference>
<name>U2E2K5_9GAMM</name>
<comment type="pathway">
    <text evidence="5">Amine and polyamine degradation; ethanolamine degradation.</text>
</comment>
<dbReference type="GO" id="GO:0046336">
    <property type="term" value="P:ethanolamine catabolic process"/>
    <property type="evidence" value="ECO:0007669"/>
    <property type="project" value="UniProtKB-UniRule"/>
</dbReference>
<dbReference type="GO" id="GO:0031471">
    <property type="term" value="C:ethanolamine degradation polyhedral organelle"/>
    <property type="evidence" value="ECO:0007669"/>
    <property type="project" value="UniProtKB-UniRule"/>
</dbReference>
<comment type="subcellular location">
    <subcellularLocation>
        <location evidence="5">Bacterial microcompartment</location>
    </subcellularLocation>
</comment>
<dbReference type="PIRSF" id="PIRSF018982">
    <property type="entry name" value="EutC"/>
    <property type="match status" value="1"/>
</dbReference>
<sequence>MSEHKPASSSPTEAPSQDEQIGVVHNPWRDLRAFTAARIGLGRAGISLPTARLLEFQLAHAQAKDAVHWPLDVEALSGRLTEALATDAPIQLHSQASDRTIYLQRPDLGRLLDDTSQERLEAQGRSEGSQVDLALVMVDGLSARAIESHAVEFIEALHAELDADEHDWQCAPLTIVEQGRVAIGDEVGEALNARAVLVLIGERPGLSSPDSLGLYLTWAPRRGVSDAERNCISNVCPEGLKINAAAGRALYLLREARRLELSGVKLKDRSEDDVIEHDDNGPGNFLTS</sequence>
<dbReference type="STRING" id="1033802.SSPSH_003031"/>
<dbReference type="Pfam" id="PF05985">
    <property type="entry name" value="EutC"/>
    <property type="match status" value="1"/>
</dbReference>
<proteinExistence type="inferred from homology"/>
<dbReference type="AlphaFoldDB" id="U2E2K5"/>
<keyword evidence="2 5" id="KW-0456">Lyase</keyword>
<feature type="binding site" evidence="5">
    <location>
        <position position="202"/>
    </location>
    <ligand>
        <name>adenosylcob(III)alamin</name>
        <dbReference type="ChEBI" id="CHEBI:18408"/>
    </ligand>
</feature>
<feature type="binding site" evidence="5">
    <location>
        <position position="231"/>
    </location>
    <ligand>
        <name>adenosylcob(III)alamin</name>
        <dbReference type="ChEBI" id="CHEBI:18408"/>
    </ligand>
</feature>
<dbReference type="Gene3D" id="3.40.50.11240">
    <property type="entry name" value="Ethanolamine ammonia-lyase light chain (EutC)"/>
    <property type="match status" value="1"/>
</dbReference>
<dbReference type="OrthoDB" id="114248at2"/>
<evidence type="ECO:0000256" key="5">
    <source>
        <dbReference type="HAMAP-Rule" id="MF_00601"/>
    </source>
</evidence>
<keyword evidence="4 5" id="KW-1283">Bacterial microcompartment</keyword>
<dbReference type="InterPro" id="IPR042255">
    <property type="entry name" value="EutC_N"/>
</dbReference>
<comment type="similarity">
    <text evidence="5">Belongs to the EutC family.</text>
</comment>
<feature type="region of interest" description="Disordered" evidence="6">
    <location>
        <begin position="1"/>
        <end position="22"/>
    </location>
</feature>
<evidence type="ECO:0000313" key="7">
    <source>
        <dbReference type="EMBL" id="ERJ18116.1"/>
    </source>
</evidence>
<evidence type="ECO:0000256" key="6">
    <source>
        <dbReference type="SAM" id="MobiDB-lite"/>
    </source>
</evidence>
<dbReference type="RefSeq" id="WP_006912774.1">
    <property type="nucleotide sequence ID" value="NZ_AFNV02000023.1"/>
</dbReference>
<keyword evidence="3 5" id="KW-0170">Cobalt</keyword>
<comment type="function">
    <text evidence="5">Catalyzes the deamination of various vicinal amino-alcohols to oxo compounds. Allows this organism to utilize ethanolamine as the sole source of nitrogen and carbon in the presence of external vitamin B12.</text>
</comment>
<dbReference type="GO" id="GO:0006520">
    <property type="term" value="P:amino acid metabolic process"/>
    <property type="evidence" value="ECO:0007669"/>
    <property type="project" value="InterPro"/>
</dbReference>
<feature type="compositionally biased region" description="Polar residues" evidence="6">
    <location>
        <begin position="7"/>
        <end position="19"/>
    </location>
</feature>